<dbReference type="PANTHER" id="PTHR48079">
    <property type="entry name" value="PROTEIN YEEZ"/>
    <property type="match status" value="1"/>
</dbReference>
<dbReference type="SUPFAM" id="SSF51735">
    <property type="entry name" value="NAD(P)-binding Rossmann-fold domains"/>
    <property type="match status" value="1"/>
</dbReference>
<dbReference type="Gene3D" id="3.40.50.720">
    <property type="entry name" value="NAD(P)-binding Rossmann-like Domain"/>
    <property type="match status" value="1"/>
</dbReference>
<reference evidence="1 2" key="1">
    <citation type="submission" date="2019-11" db="EMBL/GenBank/DDBJ databases">
        <authorList>
            <person name="Cheng Q."/>
            <person name="Yang Z."/>
        </authorList>
    </citation>
    <scope>NUCLEOTIDE SEQUENCE [LARGE SCALE GENOMIC DNA]</scope>
    <source>
        <strain evidence="1 2">HX-22-1</strain>
    </source>
</reference>
<proteinExistence type="predicted"/>
<name>A0A7K0FN09_9SPHI</name>
<evidence type="ECO:0000313" key="1">
    <source>
        <dbReference type="EMBL" id="MRX47369.1"/>
    </source>
</evidence>
<comment type="caution">
    <text evidence="1">The sequence shown here is derived from an EMBL/GenBank/DDBJ whole genome shotgun (WGS) entry which is preliminary data.</text>
</comment>
<dbReference type="PANTHER" id="PTHR48079:SF6">
    <property type="entry name" value="NAD(P)-BINDING DOMAIN-CONTAINING PROTEIN-RELATED"/>
    <property type="match status" value="1"/>
</dbReference>
<dbReference type="GO" id="GO:0005737">
    <property type="term" value="C:cytoplasm"/>
    <property type="evidence" value="ECO:0007669"/>
    <property type="project" value="TreeGrafter"/>
</dbReference>
<sequence length="272" mass="30685">MISILGCGWLGMPLGKALVGSGKLVKGSTTKPDKLEEISRQSIVSFLIQLDDLSNETELMEFLDNEILIINVPPGRNHINADDYPHKLARLNTYINQSNIQKVIFVSSTSVYEENNNVVFEDSSLSKNPSSQRLFLAEEIFRNNHKIKTTVVRMAGLIGPNRHPGRFFGGKTQIPDGLIPVNLIHLDDCIGIIEEVIKQDYWGQTIHAAAPSHPTKKEFYSLASTIYNNTKADFVEEKGKFKIINPDKLVKDLKYQFKHPDLMAWLLQSHQN</sequence>
<dbReference type="InterPro" id="IPR051783">
    <property type="entry name" value="NAD(P)-dependent_oxidoreduct"/>
</dbReference>
<dbReference type="AlphaFoldDB" id="A0A7K0FN09"/>
<gene>
    <name evidence="1" type="ORF">GJJ64_09235</name>
</gene>
<dbReference type="GO" id="GO:0004029">
    <property type="term" value="F:aldehyde dehydrogenase (NAD+) activity"/>
    <property type="evidence" value="ECO:0007669"/>
    <property type="project" value="TreeGrafter"/>
</dbReference>
<dbReference type="Proteomes" id="UP000462931">
    <property type="component" value="Unassembled WGS sequence"/>
</dbReference>
<evidence type="ECO:0000313" key="2">
    <source>
        <dbReference type="Proteomes" id="UP000462931"/>
    </source>
</evidence>
<dbReference type="InterPro" id="IPR036291">
    <property type="entry name" value="NAD(P)-bd_dom_sf"/>
</dbReference>
<dbReference type="EMBL" id="WKJI01000002">
    <property type="protein sequence ID" value="MRX47369.1"/>
    <property type="molecule type" value="Genomic_DNA"/>
</dbReference>
<accession>A0A7K0FN09</accession>
<dbReference type="RefSeq" id="WP_154287511.1">
    <property type="nucleotide sequence ID" value="NZ_WKJI01000002.1"/>
</dbReference>
<keyword evidence="2" id="KW-1185">Reference proteome</keyword>
<organism evidence="1 2">
    <name type="scientific">Pedobacter puniceum</name>
    <dbReference type="NCBI Taxonomy" id="2666136"/>
    <lineage>
        <taxon>Bacteria</taxon>
        <taxon>Pseudomonadati</taxon>
        <taxon>Bacteroidota</taxon>
        <taxon>Sphingobacteriia</taxon>
        <taxon>Sphingobacteriales</taxon>
        <taxon>Sphingobacteriaceae</taxon>
        <taxon>Pedobacter</taxon>
    </lineage>
</organism>
<protein>
    <submittedName>
        <fullName evidence="1">SDR family NAD(P)-dependent oxidoreductase</fullName>
    </submittedName>
</protein>